<keyword evidence="2" id="KW-0472">Membrane</keyword>
<dbReference type="RefSeq" id="WP_127087564.1">
    <property type="nucleotide sequence ID" value="NZ_RSCL01000060.1"/>
</dbReference>
<proteinExistence type="predicted"/>
<protein>
    <submittedName>
        <fullName evidence="3">Uncharacterized protein</fullName>
    </submittedName>
</protein>
<sequence length="208" mass="22554">MLRTKNIVQVIALSTVMFGAGVSVATVALSYLPMVNASSTSIAQGIKQSKEEVDEDNDLKFRVQGCKRVGKNVACDVLATNLKKENRKLWISWSTQTRGRVIDTNGNQYIAKQTQIGQSISKDGEPLAANLIEGVPTKIIYTFEIPREVTNLAVVEVNYNIPAANASANSIDGKVAIRDINIGAAQASNPTKNDCIPAQTNPKKPRQR</sequence>
<dbReference type="OrthoDB" id="511008at2"/>
<accession>A0A3S5K2R8</accession>
<dbReference type="EMBL" id="RSCL01000060">
    <property type="protein sequence ID" value="RUS93299.1"/>
    <property type="molecule type" value="Genomic_DNA"/>
</dbReference>
<evidence type="ECO:0000256" key="2">
    <source>
        <dbReference type="SAM" id="Phobius"/>
    </source>
</evidence>
<evidence type="ECO:0000256" key="1">
    <source>
        <dbReference type="SAM" id="MobiDB-lite"/>
    </source>
</evidence>
<feature type="region of interest" description="Disordered" evidence="1">
    <location>
        <begin position="188"/>
        <end position="208"/>
    </location>
</feature>
<evidence type="ECO:0000313" key="3">
    <source>
        <dbReference type="EMBL" id="RUS93299.1"/>
    </source>
</evidence>
<reference evidence="3" key="2">
    <citation type="journal article" date="2019" name="Genome Biol. Evol.">
        <title>Day and night: Metabolic profiles and evolutionary relationships of six axenic non-marine cyanobacteria.</title>
        <authorList>
            <person name="Will S.E."/>
            <person name="Henke P."/>
            <person name="Boedeker C."/>
            <person name="Huang S."/>
            <person name="Brinkmann H."/>
            <person name="Rohde M."/>
            <person name="Jarek M."/>
            <person name="Friedl T."/>
            <person name="Seufert S."/>
            <person name="Schumacher M."/>
            <person name="Overmann J."/>
            <person name="Neumann-Schaal M."/>
            <person name="Petersen J."/>
        </authorList>
    </citation>
    <scope>NUCLEOTIDE SEQUENCE [LARGE SCALE GENOMIC DNA]</scope>
    <source>
        <strain evidence="3">PCC 7102</strain>
    </source>
</reference>
<organism evidence="3 4">
    <name type="scientific">Dulcicalothrix desertica PCC 7102</name>
    <dbReference type="NCBI Taxonomy" id="232991"/>
    <lineage>
        <taxon>Bacteria</taxon>
        <taxon>Bacillati</taxon>
        <taxon>Cyanobacteriota</taxon>
        <taxon>Cyanophyceae</taxon>
        <taxon>Nostocales</taxon>
        <taxon>Calotrichaceae</taxon>
        <taxon>Dulcicalothrix</taxon>
    </lineage>
</organism>
<evidence type="ECO:0000313" key="4">
    <source>
        <dbReference type="Proteomes" id="UP000271624"/>
    </source>
</evidence>
<keyword evidence="4" id="KW-1185">Reference proteome</keyword>
<reference evidence="3" key="1">
    <citation type="submission" date="2018-12" db="EMBL/GenBank/DDBJ databases">
        <authorList>
            <person name="Will S."/>
            <person name="Neumann-Schaal M."/>
            <person name="Henke P."/>
        </authorList>
    </citation>
    <scope>NUCLEOTIDE SEQUENCE</scope>
    <source>
        <strain evidence="3">PCC 7102</strain>
    </source>
</reference>
<feature type="compositionally biased region" description="Polar residues" evidence="1">
    <location>
        <begin position="188"/>
        <end position="202"/>
    </location>
</feature>
<dbReference type="Proteomes" id="UP000271624">
    <property type="component" value="Unassembled WGS sequence"/>
</dbReference>
<keyword evidence="2" id="KW-0812">Transmembrane</keyword>
<keyword evidence="2" id="KW-1133">Transmembrane helix</keyword>
<feature type="transmembrane region" description="Helical" evidence="2">
    <location>
        <begin position="7"/>
        <end position="32"/>
    </location>
</feature>
<name>A0A3S5K2R8_9CYAN</name>
<dbReference type="AlphaFoldDB" id="A0A3S5K2R8"/>
<comment type="caution">
    <text evidence="3">The sequence shown here is derived from an EMBL/GenBank/DDBJ whole genome shotgun (WGS) entry which is preliminary data.</text>
</comment>
<gene>
    <name evidence="3" type="ORF">DSM106972_096550</name>
</gene>